<dbReference type="SUPFAM" id="SSF56219">
    <property type="entry name" value="DNase I-like"/>
    <property type="match status" value="1"/>
</dbReference>
<name>A0ABT8A1C5_9PROT</name>
<proteinExistence type="predicted"/>
<dbReference type="Proteomes" id="UP001529369">
    <property type="component" value="Unassembled WGS sequence"/>
</dbReference>
<keyword evidence="2" id="KW-0255">Endonuclease</keyword>
<gene>
    <name evidence="2" type="ORF">QWZ14_03390</name>
</gene>
<organism evidence="2 3">
    <name type="scientific">Paeniroseomonas aquatica</name>
    <dbReference type="NCBI Taxonomy" id="373043"/>
    <lineage>
        <taxon>Bacteria</taxon>
        <taxon>Pseudomonadati</taxon>
        <taxon>Pseudomonadota</taxon>
        <taxon>Alphaproteobacteria</taxon>
        <taxon>Acetobacterales</taxon>
        <taxon>Acetobacteraceae</taxon>
        <taxon>Paeniroseomonas</taxon>
    </lineage>
</organism>
<dbReference type="InterPro" id="IPR036691">
    <property type="entry name" value="Endo/exonu/phosph_ase_sf"/>
</dbReference>
<evidence type="ECO:0000259" key="1">
    <source>
        <dbReference type="Pfam" id="PF03372"/>
    </source>
</evidence>
<comment type="caution">
    <text evidence="2">The sequence shown here is derived from an EMBL/GenBank/DDBJ whole genome shotgun (WGS) entry which is preliminary data.</text>
</comment>
<evidence type="ECO:0000313" key="2">
    <source>
        <dbReference type="EMBL" id="MDN3563416.1"/>
    </source>
</evidence>
<dbReference type="EMBL" id="JAUFPN010000033">
    <property type="protein sequence ID" value="MDN3563416.1"/>
    <property type="molecule type" value="Genomic_DNA"/>
</dbReference>
<feature type="domain" description="Endonuclease/exonuclease/phosphatase" evidence="1">
    <location>
        <begin position="4"/>
        <end position="222"/>
    </location>
</feature>
<dbReference type="GO" id="GO:0004519">
    <property type="term" value="F:endonuclease activity"/>
    <property type="evidence" value="ECO:0007669"/>
    <property type="project" value="UniProtKB-KW"/>
</dbReference>
<evidence type="ECO:0000313" key="3">
    <source>
        <dbReference type="Proteomes" id="UP001529369"/>
    </source>
</evidence>
<dbReference type="InterPro" id="IPR005135">
    <property type="entry name" value="Endo/exonuclease/phosphatase"/>
</dbReference>
<dbReference type="Gene3D" id="3.60.10.10">
    <property type="entry name" value="Endonuclease/exonuclease/phosphatase"/>
    <property type="match status" value="1"/>
</dbReference>
<dbReference type="RefSeq" id="WP_290315157.1">
    <property type="nucleotide sequence ID" value="NZ_JAUFPN010000033.1"/>
</dbReference>
<protein>
    <submittedName>
        <fullName evidence="2">Endonuclease/exonuclease/phosphatase family protein</fullName>
    </submittedName>
</protein>
<keyword evidence="3" id="KW-1185">Reference proteome</keyword>
<sequence>MLVATYNVHRGRGPFGRFRPSRIAAVLAEIRPDLIALQEAQHYLRPGRDMLDFQAIRRELGLIPLRVPDCPGHSGWRSNVVLVRDGAGVGFGPLGLRLGGLEPRGGIVAELDLGEGPFRLLACHLSLGAARRAVQAERLVRAVQSGRGPDLPTLLLGDLNEWRQDRSALAVLRPVFGPSASPPGFPSFRPMLSLDHILTRPSGMLRSLAVHDTPLARRASDHLPLTAQFDLAGRAVPEAPARGP</sequence>
<reference evidence="3" key="1">
    <citation type="journal article" date="2019" name="Int. J. Syst. Evol. Microbiol.">
        <title>The Global Catalogue of Microorganisms (GCM) 10K type strain sequencing project: providing services to taxonomists for standard genome sequencing and annotation.</title>
        <authorList>
            <consortium name="The Broad Institute Genomics Platform"/>
            <consortium name="The Broad Institute Genome Sequencing Center for Infectious Disease"/>
            <person name="Wu L."/>
            <person name="Ma J."/>
        </authorList>
    </citation>
    <scope>NUCLEOTIDE SEQUENCE [LARGE SCALE GENOMIC DNA]</scope>
    <source>
        <strain evidence="3">CECT 7131</strain>
    </source>
</reference>
<accession>A0ABT8A1C5</accession>
<keyword evidence="2" id="KW-0378">Hydrolase</keyword>
<keyword evidence="2" id="KW-0540">Nuclease</keyword>
<dbReference type="Pfam" id="PF03372">
    <property type="entry name" value="Exo_endo_phos"/>
    <property type="match status" value="1"/>
</dbReference>